<evidence type="ECO:0000256" key="1">
    <source>
        <dbReference type="SAM" id="MobiDB-lite"/>
    </source>
</evidence>
<gene>
    <name evidence="2" type="ORF">SMN809_LOCUS47766</name>
</gene>
<proteinExistence type="predicted"/>
<name>A0A8S3BBG0_9BILA</name>
<organism evidence="2 3">
    <name type="scientific">Rotaria magnacalcarata</name>
    <dbReference type="NCBI Taxonomy" id="392030"/>
    <lineage>
        <taxon>Eukaryota</taxon>
        <taxon>Metazoa</taxon>
        <taxon>Spiralia</taxon>
        <taxon>Gnathifera</taxon>
        <taxon>Rotifera</taxon>
        <taxon>Eurotatoria</taxon>
        <taxon>Bdelloidea</taxon>
        <taxon>Philodinida</taxon>
        <taxon>Philodinidae</taxon>
        <taxon>Rotaria</taxon>
    </lineage>
</organism>
<feature type="compositionally biased region" description="Low complexity" evidence="1">
    <location>
        <begin position="54"/>
        <end position="63"/>
    </location>
</feature>
<protein>
    <submittedName>
        <fullName evidence="2">Uncharacterized protein</fullName>
    </submittedName>
</protein>
<sequence length="63" mass="6539">NPSTPAPTAISNPPTTSINSSWNGSTTNPSNLSSSNNPVIGERQQEPHTPPVTPQQQTITTAS</sequence>
<feature type="region of interest" description="Disordered" evidence="1">
    <location>
        <begin position="1"/>
        <end position="63"/>
    </location>
</feature>
<evidence type="ECO:0000313" key="3">
    <source>
        <dbReference type="Proteomes" id="UP000676336"/>
    </source>
</evidence>
<dbReference type="EMBL" id="CAJOBI010152054">
    <property type="protein sequence ID" value="CAF4814994.1"/>
    <property type="molecule type" value="Genomic_DNA"/>
</dbReference>
<feature type="compositionally biased region" description="Low complexity" evidence="1">
    <location>
        <begin position="23"/>
        <end position="38"/>
    </location>
</feature>
<evidence type="ECO:0000313" key="2">
    <source>
        <dbReference type="EMBL" id="CAF4814994.1"/>
    </source>
</evidence>
<feature type="compositionally biased region" description="Polar residues" evidence="1">
    <location>
        <begin position="9"/>
        <end position="22"/>
    </location>
</feature>
<accession>A0A8S3BBG0</accession>
<comment type="caution">
    <text evidence="2">The sequence shown here is derived from an EMBL/GenBank/DDBJ whole genome shotgun (WGS) entry which is preliminary data.</text>
</comment>
<dbReference type="AlphaFoldDB" id="A0A8S3BBG0"/>
<feature type="non-terminal residue" evidence="2">
    <location>
        <position position="1"/>
    </location>
</feature>
<dbReference type="Proteomes" id="UP000676336">
    <property type="component" value="Unassembled WGS sequence"/>
</dbReference>
<reference evidence="2" key="1">
    <citation type="submission" date="2021-02" db="EMBL/GenBank/DDBJ databases">
        <authorList>
            <person name="Nowell W R."/>
        </authorList>
    </citation>
    <scope>NUCLEOTIDE SEQUENCE</scope>
</reference>